<dbReference type="GeneID" id="91464212"/>
<accession>A0A7H1Q3Q4</accession>
<reference evidence="3 4" key="1">
    <citation type="submission" date="2020-04" db="EMBL/GenBank/DDBJ databases">
        <title>Characterization and engineering of Streptomyces griseofuscus DSM40191 as a potential heterologous host for expression of BGCs.</title>
        <authorList>
            <person name="Gren T."/>
            <person name="Whitford C.M."/>
            <person name="Mohite O.S."/>
            <person name="Joergensen T.S."/>
            <person name="Nielsen J.B."/>
            <person name="Lee S.Y."/>
            <person name="Weber T."/>
        </authorList>
    </citation>
    <scope>NUCLEOTIDE SEQUENCE [LARGE SCALE GENOMIC DNA]</scope>
    <source>
        <strain evidence="3 4">DSM 40191</strain>
    </source>
</reference>
<feature type="region of interest" description="Disordered" evidence="1">
    <location>
        <begin position="73"/>
        <end position="100"/>
    </location>
</feature>
<evidence type="ECO:0000256" key="1">
    <source>
        <dbReference type="SAM" id="MobiDB-lite"/>
    </source>
</evidence>
<feature type="domain" description="Phage head morphogenesis" evidence="2">
    <location>
        <begin position="128"/>
        <end position="251"/>
    </location>
</feature>
<dbReference type="Proteomes" id="UP000516422">
    <property type="component" value="Chromosome"/>
</dbReference>
<evidence type="ECO:0000259" key="2">
    <source>
        <dbReference type="Pfam" id="PF04233"/>
    </source>
</evidence>
<sequence length="1289" mass="137900">MADLHALLDQAEEDVAQEVSAVLTEVADEFAQQLADATELVAARFSVSRIARMFTDRMPRIVRRLLRVSETAAQQAADDTGGELPEEWNDLPGRYDDGRGLPPAMSSYVTTTEHLMRAVGDRLAEAARQELAAGVDAGDSIEQLRARLRERFAREGAQLGDAREERIARTEAGRAWNTATLGAARAVTGTDAPIVKQWISQRDDRVRHAHKEANGQIRLLDEQFTVGGIPMDAPHDPTAPANQVVNCRCVLAVHPQVRASALESQDSPRGEVFDLKAMGRIVQDAVRRAMSTTRADYELVPSGPETVTAAGGHTGAMIALVPSDADLARLAVDGGEPAEELHCTLYFLGKADAFPAHQQASLIDLLRQELQDRGLGPVPGRIFGVNRWNGNGDEPCWVWAVSDDTGDDRPEASPYLHEVRNVAGYAIRQSELDDEQVPAQHSPWVAHVTAAYGDGDLLAELEDRLGAVTFDRVRVAFAGEYTDIPLGPQQEEDTMPATAQADVMAEPITTRAWSTPGDTAIAFENEQTGDGRVFTPGSLYWDRDPKPLQYAEEMGMGHDGAELCGAINTVMRDGNRITAAGVLYLNRHTGQDAVMLLEQEAPLGVSVDLDDVDVEFVDKTLTPEDADWLFASAHLAEASVLRMEDGSIMLSGATRPEWTASTGGHIARNRFDLQVITGPGGVVNAATIRTAFARSGALTAAAGDPDNPDEGLVVHSEKSGDFLIRITKARLRGATLVAMPAYNRARIVLDPVQEAASAAPAVVLTAASETHERVVTYVCTSPVAVGAREVANALDISMQSARGHLGRAAKNGRIVRLAPGQYVGASDLPEGEVSAAVSGSTDLPVHEDREAKWEGDQARSRVLDWATDDQGNVDADKLGSAFLYRDPEGDPATADAYKLGYADVFDNGGSPRLEIVANGVYAAAGVLQGSMGGADIPEDEIPDLRDQADKLYAALAKAYKDDSIRPPWADETASLGLPPEIEASAWHALQQMPPMPAAWFQEPTVEELPDGSGGVHYKDGRVFGFVATMDEPHAGYPGKNLTVRKLSAQGLDLTHFLRAKRQLDDGTTVRVGAMTMNVGHHRDGAECETASCQFDDTRTVGAIVTVGLSSRGLWFSGAAAPWLSEWDRSVFAACQPSYHLKQGRDGKWQLRAVLTVPVPGHSTPLLAAMHAVAERAELALAASAAGLLPATDTVPGQDQDTARTASEPGPDNGVDLPGQRPDSVSGQPPAPTGDELAAALLTDSFVDRLLDAMAEREAARRAEIEALQASLAITPEEITASAATPKEND</sequence>
<evidence type="ECO:0000313" key="3">
    <source>
        <dbReference type="EMBL" id="QNT94934.1"/>
    </source>
</evidence>
<dbReference type="KEGG" id="sgf:HEP81_04662"/>
<protein>
    <submittedName>
        <fullName evidence="3">Phage Mu protein F like protein</fullName>
    </submittedName>
</protein>
<organism evidence="3 4">
    <name type="scientific">Streptomyces griseofuscus</name>
    <dbReference type="NCBI Taxonomy" id="146922"/>
    <lineage>
        <taxon>Bacteria</taxon>
        <taxon>Bacillati</taxon>
        <taxon>Actinomycetota</taxon>
        <taxon>Actinomycetes</taxon>
        <taxon>Kitasatosporales</taxon>
        <taxon>Streptomycetaceae</taxon>
        <taxon>Streptomyces</taxon>
    </lineage>
</organism>
<feature type="compositionally biased region" description="Polar residues" evidence="1">
    <location>
        <begin position="1194"/>
        <end position="1204"/>
    </location>
</feature>
<gene>
    <name evidence="3" type="ORF">HEP81_04662</name>
</gene>
<dbReference type="Pfam" id="PF04233">
    <property type="entry name" value="Phage_Mu_F"/>
    <property type="match status" value="1"/>
</dbReference>
<proteinExistence type="predicted"/>
<dbReference type="EMBL" id="CP051006">
    <property type="protein sequence ID" value="QNT94934.1"/>
    <property type="molecule type" value="Genomic_DNA"/>
</dbReference>
<dbReference type="InterPro" id="IPR006528">
    <property type="entry name" value="Phage_head_morphogenesis_dom"/>
</dbReference>
<evidence type="ECO:0000313" key="4">
    <source>
        <dbReference type="Proteomes" id="UP000516422"/>
    </source>
</evidence>
<feature type="region of interest" description="Disordered" evidence="1">
    <location>
        <begin position="1190"/>
        <end position="1234"/>
    </location>
</feature>
<feature type="compositionally biased region" description="Acidic residues" evidence="1">
    <location>
        <begin position="80"/>
        <end position="89"/>
    </location>
</feature>
<name>A0A7H1Q3Q4_9ACTN</name>
<dbReference type="RefSeq" id="WP_037653617.1">
    <property type="nucleotide sequence ID" value="NZ_CP051006.1"/>
</dbReference>